<protein>
    <submittedName>
        <fullName evidence="2">Uncharacterized protein</fullName>
    </submittedName>
</protein>
<feature type="transmembrane region" description="Helical" evidence="1">
    <location>
        <begin position="12"/>
        <end position="38"/>
    </location>
</feature>
<reference evidence="2" key="1">
    <citation type="journal article" date="2020" name="Nature">
        <title>Giant virus diversity and host interactions through global metagenomics.</title>
        <authorList>
            <person name="Schulz F."/>
            <person name="Roux S."/>
            <person name="Paez-Espino D."/>
            <person name="Jungbluth S."/>
            <person name="Walsh D.A."/>
            <person name="Denef V.J."/>
            <person name="McMahon K.D."/>
            <person name="Konstantinidis K.T."/>
            <person name="Eloe-Fadrosh E.A."/>
            <person name="Kyrpides N.C."/>
            <person name="Woyke T."/>
        </authorList>
    </citation>
    <scope>NUCLEOTIDE SEQUENCE</scope>
    <source>
        <strain evidence="2">GVMAG-M-3300023184-178</strain>
    </source>
</reference>
<keyword evidence="1" id="KW-0812">Transmembrane</keyword>
<feature type="transmembrane region" description="Helical" evidence="1">
    <location>
        <begin position="113"/>
        <end position="131"/>
    </location>
</feature>
<dbReference type="EMBL" id="MN740031">
    <property type="protein sequence ID" value="QHT85077.1"/>
    <property type="molecule type" value="Genomic_DNA"/>
</dbReference>
<evidence type="ECO:0000313" key="2">
    <source>
        <dbReference type="EMBL" id="QHT85077.1"/>
    </source>
</evidence>
<name>A0A6C0HY06_9ZZZZ</name>
<evidence type="ECO:0000256" key="1">
    <source>
        <dbReference type="SAM" id="Phobius"/>
    </source>
</evidence>
<dbReference type="AlphaFoldDB" id="A0A6C0HY06"/>
<organism evidence="2">
    <name type="scientific">viral metagenome</name>
    <dbReference type="NCBI Taxonomy" id="1070528"/>
    <lineage>
        <taxon>unclassified sequences</taxon>
        <taxon>metagenomes</taxon>
        <taxon>organismal metagenomes</taxon>
    </lineage>
</organism>
<feature type="transmembrane region" description="Helical" evidence="1">
    <location>
        <begin position="87"/>
        <end position="107"/>
    </location>
</feature>
<keyword evidence="1" id="KW-0472">Membrane</keyword>
<accession>A0A6C0HY06</accession>
<proteinExistence type="predicted"/>
<keyword evidence="1" id="KW-1133">Transmembrane helix</keyword>
<feature type="transmembrane region" description="Helical" evidence="1">
    <location>
        <begin position="44"/>
        <end position="66"/>
    </location>
</feature>
<sequence length="205" mass="22866">MSATEPLNIIKPINLLTFLTFYSPIIVGLGGLSMSFIFQNFKGFIYLGFLIAVSCLREFTLIMFGIDSFITDNTICTSIEYSPNGNSGFSIFVLAFSIMYICLPMFFNKDVNYWVFGGLLSYFFVDIGIRYTEKCITNFKDILLNVLFGGALGVTIPLLLYAGGSSKYLFFNEISSNNVTCSMPKKQTFKCAVYKNGELIGSTTK</sequence>
<feature type="transmembrane region" description="Helical" evidence="1">
    <location>
        <begin position="143"/>
        <end position="162"/>
    </location>
</feature>